<protein>
    <submittedName>
        <fullName evidence="3">Ppx/GppA family phosphatase</fullName>
    </submittedName>
</protein>
<reference evidence="3" key="1">
    <citation type="submission" date="2020-08" db="EMBL/GenBank/DDBJ databases">
        <title>Genomic insights into the carbon and energy metabolism of the first obligate autotrophic acetogenic bacterium Aceticella autotrophica gen. nov., sp. nov.</title>
        <authorList>
            <person name="Toshchakov S.V."/>
            <person name="Elcheninov A.G."/>
            <person name="Kublanov I.V."/>
            <person name="Frolov E.N."/>
            <person name="Lebedinsky A.V."/>
        </authorList>
    </citation>
    <scope>NUCLEOTIDE SEQUENCE</scope>
    <source>
        <strain evidence="3">3443-3Ac</strain>
    </source>
</reference>
<dbReference type="InterPro" id="IPR043129">
    <property type="entry name" value="ATPase_NBD"/>
</dbReference>
<proteinExistence type="inferred from homology"/>
<name>A0A975GAR4_9THEO</name>
<dbReference type="CDD" id="cd24054">
    <property type="entry name" value="ASKHA_NBD_AaPPX-GppA_MtPPX2-like"/>
    <property type="match status" value="1"/>
</dbReference>
<evidence type="ECO:0000256" key="1">
    <source>
        <dbReference type="ARBA" id="ARBA00007125"/>
    </source>
</evidence>
<sequence>MRYSVVDIGTNSIRHLICDVTDYKLFKIKKEVKTTRIGEGLAKNGRLSSDAIKRSIEAIKTYMEDAKKFNVDMIYAFATSAIRDAKNADVFIDELSNIGIDFDVIDGEKESLYGYLGALRGLNKDSGLVIDIGGGSTEFAYKGKGLTANSFDIGAVRLTEKFIKNDPPTLEEYNSIRNYIIDMLSTFINNIKRVPENIIGIGGTITSLAAVSQELKIYSSDKVHGYILNRTEIKRLLDIFMSKNKDERKMIFGLQEGRADIIIAGTVILLTSLELLNISSITVSEWDNLEGYIINKINSTTE</sequence>
<dbReference type="InterPro" id="IPR050273">
    <property type="entry name" value="GppA/Ppx_hydrolase"/>
</dbReference>
<dbReference type="Pfam" id="PF02541">
    <property type="entry name" value="Ppx-GppA"/>
    <property type="match status" value="1"/>
</dbReference>
<gene>
    <name evidence="3" type="ORF">ACETAC_01185</name>
</gene>
<dbReference type="Gene3D" id="3.30.420.150">
    <property type="entry name" value="Exopolyphosphatase. Domain 2"/>
    <property type="match status" value="1"/>
</dbReference>
<dbReference type="AlphaFoldDB" id="A0A975GAR4"/>
<evidence type="ECO:0000313" key="4">
    <source>
        <dbReference type="Proteomes" id="UP000671913"/>
    </source>
</evidence>
<dbReference type="Proteomes" id="UP000671913">
    <property type="component" value="Chromosome"/>
</dbReference>
<accession>A0A975GAR4</accession>
<dbReference type="PANTHER" id="PTHR30005:SF0">
    <property type="entry name" value="RETROGRADE REGULATION PROTEIN 2"/>
    <property type="match status" value="1"/>
</dbReference>
<dbReference type="RefSeq" id="WP_284680268.1">
    <property type="nucleotide sequence ID" value="NZ_CP060096.1"/>
</dbReference>
<feature type="domain" description="Ppx/GppA phosphatase N-terminal" evidence="2">
    <location>
        <begin position="17"/>
        <end position="297"/>
    </location>
</feature>
<dbReference type="SUPFAM" id="SSF53067">
    <property type="entry name" value="Actin-like ATPase domain"/>
    <property type="match status" value="2"/>
</dbReference>
<comment type="similarity">
    <text evidence="1">Belongs to the GppA/Ppx family.</text>
</comment>
<dbReference type="KEGG" id="aaut:ACETAC_01185"/>
<dbReference type="GO" id="GO:0016462">
    <property type="term" value="F:pyrophosphatase activity"/>
    <property type="evidence" value="ECO:0007669"/>
    <property type="project" value="TreeGrafter"/>
</dbReference>
<organism evidence="3 4">
    <name type="scientific">Aceticella autotrophica</name>
    <dbReference type="NCBI Taxonomy" id="2755338"/>
    <lineage>
        <taxon>Bacteria</taxon>
        <taxon>Bacillati</taxon>
        <taxon>Bacillota</taxon>
        <taxon>Clostridia</taxon>
        <taxon>Thermoanaerobacterales</taxon>
        <taxon>Thermoanaerobacteraceae</taxon>
        <taxon>Aceticella</taxon>
    </lineage>
</organism>
<dbReference type="InterPro" id="IPR003695">
    <property type="entry name" value="Ppx_GppA_N"/>
</dbReference>
<dbReference type="PANTHER" id="PTHR30005">
    <property type="entry name" value="EXOPOLYPHOSPHATASE"/>
    <property type="match status" value="1"/>
</dbReference>
<keyword evidence="4" id="KW-1185">Reference proteome</keyword>
<dbReference type="EMBL" id="CP060096">
    <property type="protein sequence ID" value="QSZ27565.1"/>
    <property type="molecule type" value="Genomic_DNA"/>
</dbReference>
<dbReference type="Gene3D" id="3.30.420.40">
    <property type="match status" value="1"/>
</dbReference>
<evidence type="ECO:0000313" key="3">
    <source>
        <dbReference type="EMBL" id="QSZ27565.1"/>
    </source>
</evidence>
<evidence type="ECO:0000259" key="2">
    <source>
        <dbReference type="Pfam" id="PF02541"/>
    </source>
</evidence>